<dbReference type="Proteomes" id="UP001574673">
    <property type="component" value="Unassembled WGS sequence"/>
</dbReference>
<proteinExistence type="predicted"/>
<sequence length="65" mass="7130">MKKQTKITLPTAGQKKPLVADTQPDMLLMETPARANVLASGLEEFILKTLKPASASAQEERPWPL</sequence>
<accession>A0ABV4UDF7</accession>
<reference evidence="2" key="1">
    <citation type="submission" date="2024-06" db="EMBL/GenBank/DDBJ databases">
        <title>Radixoralia hellwigii gen. nov., sp nov., isolated from a root canal in the human oral cavity.</title>
        <authorList>
            <person name="Bartsch S."/>
            <person name="Wittmer A."/>
            <person name="Schulz A.-K."/>
            <person name="Neumann-Schaal M."/>
            <person name="Wolf J."/>
            <person name="Gronow S."/>
            <person name="Tennert C."/>
            <person name="Haecker G."/>
            <person name="Cieplik F."/>
            <person name="Al-Ahmad A."/>
        </authorList>
    </citation>
    <scope>NUCLEOTIDE SEQUENCE [LARGE SCALE GENOMIC DNA]</scope>
    <source>
        <strain evidence="2">Wk13</strain>
    </source>
</reference>
<keyword evidence="2" id="KW-1185">Reference proteome</keyword>
<evidence type="ECO:0000313" key="2">
    <source>
        <dbReference type="Proteomes" id="UP001574673"/>
    </source>
</evidence>
<organism evidence="1 2">
    <name type="scientific">Dentiradicibacter hellwigii</name>
    <dbReference type="NCBI Taxonomy" id="3149053"/>
    <lineage>
        <taxon>Bacteria</taxon>
        <taxon>Pseudomonadati</taxon>
        <taxon>Pseudomonadota</taxon>
        <taxon>Betaproteobacteria</taxon>
        <taxon>Rhodocyclales</taxon>
        <taxon>Rhodocyclaceae</taxon>
        <taxon>Dentiradicibacter</taxon>
    </lineage>
</organism>
<dbReference type="RefSeq" id="WP_418890332.1">
    <property type="nucleotide sequence ID" value="NZ_JBEUWX010000002.1"/>
</dbReference>
<name>A0ABV4UDF7_9RHOO</name>
<comment type="caution">
    <text evidence="1">The sequence shown here is derived from an EMBL/GenBank/DDBJ whole genome shotgun (WGS) entry which is preliminary data.</text>
</comment>
<gene>
    <name evidence="1" type="ORF">ABCS64_02395</name>
</gene>
<evidence type="ECO:0000313" key="1">
    <source>
        <dbReference type="EMBL" id="MFA9949187.1"/>
    </source>
</evidence>
<dbReference type="EMBL" id="JBEUWX010000002">
    <property type="protein sequence ID" value="MFA9949187.1"/>
    <property type="molecule type" value="Genomic_DNA"/>
</dbReference>
<protein>
    <submittedName>
        <fullName evidence="1">Uncharacterized protein</fullName>
    </submittedName>
</protein>